<reference evidence="1 2" key="1">
    <citation type="submission" date="2020-10" db="EMBL/GenBank/DDBJ databases">
        <title>High quality whole genome sequence of Pseudomonas poae PMA22.</title>
        <authorList>
            <person name="Hernandez J.G."/>
            <person name="Rodriguez P."/>
            <person name="Cuevas C."/>
            <person name="de la Calle F."/>
            <person name="Galan B."/>
            <person name="Garcia J.L."/>
        </authorList>
    </citation>
    <scope>NUCLEOTIDE SEQUENCE [LARGE SCALE GENOMIC DNA]</scope>
    <source>
        <strain evidence="1 2">PMA22</strain>
    </source>
</reference>
<evidence type="ECO:0000313" key="1">
    <source>
        <dbReference type="EMBL" id="QOQ73941.1"/>
    </source>
</evidence>
<gene>
    <name evidence="1" type="ORF">IMF22_20895</name>
</gene>
<dbReference type="RefSeq" id="WP_197625677.1">
    <property type="nucleotide sequence ID" value="NZ_CP063073.1"/>
</dbReference>
<dbReference type="AlphaFoldDB" id="A0A7M1KCC0"/>
<dbReference type="Proteomes" id="UP000594923">
    <property type="component" value="Chromosome"/>
</dbReference>
<accession>A0A7M1KCC0</accession>
<protein>
    <submittedName>
        <fullName evidence="1">Uncharacterized protein</fullName>
    </submittedName>
</protein>
<dbReference type="EMBL" id="CP063073">
    <property type="protein sequence ID" value="QOQ73941.1"/>
    <property type="molecule type" value="Genomic_DNA"/>
</dbReference>
<name>A0A7M1KCC0_9PSED</name>
<evidence type="ECO:0000313" key="2">
    <source>
        <dbReference type="Proteomes" id="UP000594923"/>
    </source>
</evidence>
<proteinExistence type="predicted"/>
<organism evidence="1 2">
    <name type="scientific">Pseudomonas poae</name>
    <dbReference type="NCBI Taxonomy" id="200451"/>
    <lineage>
        <taxon>Bacteria</taxon>
        <taxon>Pseudomonadati</taxon>
        <taxon>Pseudomonadota</taxon>
        <taxon>Gammaproteobacteria</taxon>
        <taxon>Pseudomonadales</taxon>
        <taxon>Pseudomonadaceae</taxon>
        <taxon>Pseudomonas</taxon>
    </lineage>
</organism>
<sequence>MTMILNISSTDVKHEGHHMTKKSRARSLPRPVENTIVEHIAANPEFAHALGLEADALTSDEPQFAARLNQWLKKAQCLPNRKTQFARFDVADHLCTQEDMDAFLEASIEEDPGDGSLIKMARDGIARATSRLNAKQ</sequence>